<dbReference type="AlphaFoldDB" id="A0A2N5CLF2"/>
<evidence type="ECO:0000313" key="1">
    <source>
        <dbReference type="EMBL" id="AYV48381.1"/>
    </source>
</evidence>
<dbReference type="OrthoDB" id="3078246at2"/>
<proteinExistence type="predicted"/>
<evidence type="ECO:0000313" key="2">
    <source>
        <dbReference type="EMBL" id="PLR06541.1"/>
    </source>
</evidence>
<protein>
    <submittedName>
        <fullName evidence="2">Uncharacterized protein</fullName>
    </submittedName>
</protein>
<dbReference type="EMBL" id="CP026100">
    <property type="protein sequence ID" value="AYV48381.1"/>
    <property type="molecule type" value="Genomic_DNA"/>
</dbReference>
<dbReference type="KEGG" id="cfh:C1707_20120"/>
<sequence>MTTATAQAGTAEFTTSDCGDTNGTATGLLPVGSSVSINGSTDLSSCIVGNSEGKVYGIQLVPNAGIYSYQVQVDAQGPSGIFSGSINLAFTDQTGDTYKLAITASRREQHTVSYNSDRPSIVKITWTT</sequence>
<organism evidence="2 3">
    <name type="scientific">Caulobacter flavus</name>
    <dbReference type="NCBI Taxonomy" id="1679497"/>
    <lineage>
        <taxon>Bacteria</taxon>
        <taxon>Pseudomonadati</taxon>
        <taxon>Pseudomonadota</taxon>
        <taxon>Alphaproteobacteria</taxon>
        <taxon>Caulobacterales</taxon>
        <taxon>Caulobacteraceae</taxon>
        <taxon>Caulobacter</taxon>
    </lineage>
</organism>
<name>A0A2N5CLF2_9CAUL</name>
<evidence type="ECO:0000313" key="3">
    <source>
        <dbReference type="Proteomes" id="UP000234483"/>
    </source>
</evidence>
<reference evidence="2 3" key="1">
    <citation type="submission" date="2017-12" db="EMBL/GenBank/DDBJ databases">
        <title>The genome sequence of Caulobacter flavus CGMCC1 15093.</title>
        <authorList>
            <person name="Gao J."/>
            <person name="Mao X."/>
            <person name="Sun J."/>
        </authorList>
    </citation>
    <scope>NUCLEOTIDE SEQUENCE [LARGE SCALE GENOMIC DNA]</scope>
    <source>
        <strain evidence="2 3">CGMCC1 15093</strain>
    </source>
</reference>
<dbReference type="RefSeq" id="WP_101715719.1">
    <property type="nucleotide sequence ID" value="NZ_CP026100.1"/>
</dbReference>
<dbReference type="EMBL" id="PJRQ01000052">
    <property type="protein sequence ID" value="PLR06541.1"/>
    <property type="molecule type" value="Genomic_DNA"/>
</dbReference>
<dbReference type="Proteomes" id="UP000234483">
    <property type="component" value="Unassembled WGS sequence"/>
</dbReference>
<dbReference type="Proteomes" id="UP000281192">
    <property type="component" value="Chromosome"/>
</dbReference>
<keyword evidence="4" id="KW-1185">Reference proteome</keyword>
<evidence type="ECO:0000313" key="4">
    <source>
        <dbReference type="Proteomes" id="UP000281192"/>
    </source>
</evidence>
<reference evidence="1 4" key="2">
    <citation type="submission" date="2018-01" db="EMBL/GenBank/DDBJ databases">
        <title>Complete genome sequence of Caulobacter flavus RHGG3.</title>
        <authorList>
            <person name="Yang E."/>
        </authorList>
    </citation>
    <scope>NUCLEOTIDE SEQUENCE [LARGE SCALE GENOMIC DNA]</scope>
    <source>
        <strain evidence="1 4">RHGG3</strain>
    </source>
</reference>
<accession>A0A2N5CLF2</accession>
<gene>
    <name evidence="1" type="ORF">C1707_20120</name>
    <name evidence="2" type="ORF">CFHF_25490</name>
</gene>